<dbReference type="GO" id="GO:0016020">
    <property type="term" value="C:membrane"/>
    <property type="evidence" value="ECO:0007669"/>
    <property type="project" value="UniProtKB-SubCell"/>
</dbReference>
<feature type="region of interest" description="Disordered" evidence="9">
    <location>
        <begin position="127"/>
        <end position="181"/>
    </location>
</feature>
<accession>A0AAD7W9T8</accession>
<protein>
    <submittedName>
        <fullName evidence="11">Uncharacterized protein</fullName>
    </submittedName>
</protein>
<evidence type="ECO:0000256" key="2">
    <source>
        <dbReference type="ARBA" id="ARBA00004370"/>
    </source>
</evidence>
<keyword evidence="4" id="KW-0963">Cytoplasm</keyword>
<comment type="caution">
    <text evidence="11">The sequence shown here is derived from an EMBL/GenBank/DDBJ whole genome shotgun (WGS) entry which is preliminary data.</text>
</comment>
<dbReference type="GO" id="GO:0005737">
    <property type="term" value="C:cytoplasm"/>
    <property type="evidence" value="ECO:0007669"/>
    <property type="project" value="UniProtKB-SubCell"/>
</dbReference>
<evidence type="ECO:0000256" key="10">
    <source>
        <dbReference type="SAM" id="Phobius"/>
    </source>
</evidence>
<organism evidence="11 12">
    <name type="scientific">Aldrovandia affinis</name>
    <dbReference type="NCBI Taxonomy" id="143900"/>
    <lineage>
        <taxon>Eukaryota</taxon>
        <taxon>Metazoa</taxon>
        <taxon>Chordata</taxon>
        <taxon>Craniata</taxon>
        <taxon>Vertebrata</taxon>
        <taxon>Euteleostomi</taxon>
        <taxon>Actinopterygii</taxon>
        <taxon>Neopterygii</taxon>
        <taxon>Teleostei</taxon>
        <taxon>Notacanthiformes</taxon>
        <taxon>Halosauridae</taxon>
        <taxon>Aldrovandia</taxon>
    </lineage>
</organism>
<comment type="subcellular location">
    <subcellularLocation>
        <location evidence="3">Cytoplasm</location>
    </subcellularLocation>
    <subcellularLocation>
        <location evidence="2">Membrane</location>
    </subcellularLocation>
    <subcellularLocation>
        <location evidence="1">Nucleus</location>
    </subcellularLocation>
</comment>
<reference evidence="11" key="1">
    <citation type="journal article" date="2023" name="Science">
        <title>Genome structures resolve the early diversification of teleost fishes.</title>
        <authorList>
            <person name="Parey E."/>
            <person name="Louis A."/>
            <person name="Montfort J."/>
            <person name="Bouchez O."/>
            <person name="Roques C."/>
            <person name="Iampietro C."/>
            <person name="Lluch J."/>
            <person name="Castinel A."/>
            <person name="Donnadieu C."/>
            <person name="Desvignes T."/>
            <person name="Floi Bucao C."/>
            <person name="Jouanno E."/>
            <person name="Wen M."/>
            <person name="Mejri S."/>
            <person name="Dirks R."/>
            <person name="Jansen H."/>
            <person name="Henkel C."/>
            <person name="Chen W.J."/>
            <person name="Zahm M."/>
            <person name="Cabau C."/>
            <person name="Klopp C."/>
            <person name="Thompson A.W."/>
            <person name="Robinson-Rechavi M."/>
            <person name="Braasch I."/>
            <person name="Lecointre G."/>
            <person name="Bobe J."/>
            <person name="Postlethwait J.H."/>
            <person name="Berthelot C."/>
            <person name="Roest Crollius H."/>
            <person name="Guiguen Y."/>
        </authorList>
    </citation>
    <scope>NUCLEOTIDE SEQUENCE</scope>
    <source>
        <strain evidence="11">NC1722</strain>
    </source>
</reference>
<name>A0AAD7W9T8_9TELE</name>
<gene>
    <name evidence="11" type="ORF">AAFF_G00122070</name>
</gene>
<proteinExistence type="predicted"/>
<evidence type="ECO:0000256" key="7">
    <source>
        <dbReference type="ARBA" id="ARBA00023136"/>
    </source>
</evidence>
<evidence type="ECO:0000256" key="1">
    <source>
        <dbReference type="ARBA" id="ARBA00004123"/>
    </source>
</evidence>
<keyword evidence="12" id="KW-1185">Reference proteome</keyword>
<evidence type="ECO:0000256" key="4">
    <source>
        <dbReference type="ARBA" id="ARBA00022490"/>
    </source>
</evidence>
<feature type="compositionally biased region" description="Basic and acidic residues" evidence="9">
    <location>
        <begin position="172"/>
        <end position="181"/>
    </location>
</feature>
<dbReference type="InterPro" id="IPR040352">
    <property type="entry name" value="TMUB1/2"/>
</dbReference>
<evidence type="ECO:0000256" key="9">
    <source>
        <dbReference type="SAM" id="MobiDB-lite"/>
    </source>
</evidence>
<sequence length="181" mass="19992">MDLPGHTSVQCFSMCSMELEPKVGSGVRVKSFNQLRLPEANHTKNESYPVRLSVRKCEVERSENYLPCSPKRYQCLAERCLGPGRAPRMALIEGVGDEVTLLFGVLFLALVLVLAWASTHTADRSQHLFAPPGSAASHRTTPSQESASPEPLPPECPRRAWAGRSARTSPPGRRDRRERGV</sequence>
<keyword evidence="7 10" id="KW-0472">Membrane</keyword>
<dbReference type="PANTHER" id="PTHR14557:SF3">
    <property type="entry name" value="TRANSMEMBRANE AND UBIQUITIN-LIKE DOMAIN-CONTAINING PROTEIN 1"/>
    <property type="match status" value="1"/>
</dbReference>
<keyword evidence="5 10" id="KW-0812">Transmembrane</keyword>
<evidence type="ECO:0000313" key="11">
    <source>
        <dbReference type="EMBL" id="KAJ8389187.1"/>
    </source>
</evidence>
<keyword evidence="6 10" id="KW-1133">Transmembrane helix</keyword>
<feature type="compositionally biased region" description="Polar residues" evidence="9">
    <location>
        <begin position="137"/>
        <end position="147"/>
    </location>
</feature>
<dbReference type="Proteomes" id="UP001221898">
    <property type="component" value="Unassembled WGS sequence"/>
</dbReference>
<dbReference type="PANTHER" id="PTHR14557">
    <property type="entry name" value="PROTEIN C7ORF21"/>
    <property type="match status" value="1"/>
</dbReference>
<dbReference type="GO" id="GO:0005634">
    <property type="term" value="C:nucleus"/>
    <property type="evidence" value="ECO:0007669"/>
    <property type="project" value="UniProtKB-SubCell"/>
</dbReference>
<feature type="transmembrane region" description="Helical" evidence="10">
    <location>
        <begin position="99"/>
        <end position="117"/>
    </location>
</feature>
<dbReference type="GO" id="GO:0036503">
    <property type="term" value="P:ERAD pathway"/>
    <property type="evidence" value="ECO:0007669"/>
    <property type="project" value="InterPro"/>
</dbReference>
<evidence type="ECO:0000256" key="5">
    <source>
        <dbReference type="ARBA" id="ARBA00022692"/>
    </source>
</evidence>
<evidence type="ECO:0000256" key="8">
    <source>
        <dbReference type="ARBA" id="ARBA00023242"/>
    </source>
</evidence>
<dbReference type="EMBL" id="JAINUG010000185">
    <property type="protein sequence ID" value="KAJ8389187.1"/>
    <property type="molecule type" value="Genomic_DNA"/>
</dbReference>
<keyword evidence="8" id="KW-0539">Nucleus</keyword>
<dbReference type="AlphaFoldDB" id="A0AAD7W9T8"/>
<evidence type="ECO:0000313" key="12">
    <source>
        <dbReference type="Proteomes" id="UP001221898"/>
    </source>
</evidence>
<evidence type="ECO:0000256" key="6">
    <source>
        <dbReference type="ARBA" id="ARBA00022989"/>
    </source>
</evidence>
<evidence type="ECO:0000256" key="3">
    <source>
        <dbReference type="ARBA" id="ARBA00004496"/>
    </source>
</evidence>